<sequence length="1087" mass="117705">MENPTTTTVVFRQPPPIHARSETMKGNQPSSSSVISHDSSFPPSEGTASSPRSSRVLLQHSSSSSLASSRIGKRTSESTGSFQGQSTSFQSVGVANSQQSTSSAPGDEDNDGQCILVTPTGQSPSRRRTSSRTGVDTLQATVPHTLARSNSIAVARTLPHAFPSHNLPNLTFDHVTYHKLQTAGSPTSPPRAPPRSQRSSGRSQVSIADPAGQMARQHHHHHDTPSIYDDKETSPTSPLNGPGAPAFNPSAPLGETTGAPLLLPLYHHRSGAFDDRTASVVESSSAATGESLQQFALTYNSEGESYKVDDFLVDAKQQSSSFESSRDNSHQQHEHNNDNGTALSYCKVADDDDDEYSPAFDVPSGSSISSSPLSNKTTVIGHNNVVVGKTVPTEVVAKSARERLLQMHKARVELFKGKREASNTRQQQALERRQFIADHQNLRLTASWSVFALIGVIGSSFERLAFTLTARRRRRQRMGGVIIYPVVILGMRRALRRARALLLAKEHQFARPSVEHLRTDKILGLFPSNVLDSAASSLTLRYFFPNEAIIVIGCEDDEAYVLASGTADVMMGTAKVFTMQPGMVFGTIGMISGEPRSASIFARGDGCMAWIMKRAVFDAAGDSAAVTAALEVLSELRQKNIMNVYQSRLSPAALRAFPLFHSLSHETLSDVLQGSVPRVVHRGTVLAEPTSAMSTVGHLLVLKGRISISYAPHHLSAMQPICINEERFHACGDMRNVVDLPSNNSDLTKHPAVLLGAAGCHGAGNNFPVFNVTAPALLNVNPLFLPGGMLRPTPFLITAITDCDLICFSRKTLRTLDVLEAASIQQNALNVHADFFTTPKKREVAKLLLDNISSFFSDSSRTKSVLAALQASSSVDTVLGSMKMEKWVYPCGAYMSFERNSEFLINVIMDGELEQQGSSPGATTTPPSVNATSVRIWPPIAEAWFASRDAVVRVTKRAVCFRIHRRDILSWFCRALPDHSDLRIAVLVLAAHASIPTDGLACVLSFSTFDLDGAVHPEDVPAAAGGMEMPVRGALTRKFSFINNDEHTISGVLRPVLEIECGGALGAIIATVMVERSLHNPRRLQHW</sequence>
<dbReference type="SUPFAM" id="SSF51206">
    <property type="entry name" value="cAMP-binding domain-like"/>
    <property type="match status" value="2"/>
</dbReference>
<dbReference type="AlphaFoldDB" id="A0A0S4IY05"/>
<feature type="transmembrane region" description="Helical" evidence="2">
    <location>
        <begin position="446"/>
        <end position="466"/>
    </location>
</feature>
<reference evidence="5" key="1">
    <citation type="submission" date="2015-09" db="EMBL/GenBank/DDBJ databases">
        <authorList>
            <consortium name="Pathogen Informatics"/>
        </authorList>
    </citation>
    <scope>NUCLEOTIDE SEQUENCE [LARGE SCALE GENOMIC DNA]</scope>
    <source>
        <strain evidence="5">Lake Konstanz</strain>
    </source>
</reference>
<feature type="compositionally biased region" description="Low complexity" evidence="1">
    <location>
        <begin position="52"/>
        <end position="70"/>
    </location>
</feature>
<dbReference type="Pfam" id="PF00027">
    <property type="entry name" value="cNMP_binding"/>
    <property type="match status" value="1"/>
</dbReference>
<dbReference type="InterPro" id="IPR018490">
    <property type="entry name" value="cNMP-bd_dom_sf"/>
</dbReference>
<dbReference type="GO" id="GO:0016301">
    <property type="term" value="F:kinase activity"/>
    <property type="evidence" value="ECO:0007669"/>
    <property type="project" value="UniProtKB-KW"/>
</dbReference>
<dbReference type="InterPro" id="IPR014710">
    <property type="entry name" value="RmlC-like_jellyroll"/>
</dbReference>
<feature type="region of interest" description="Disordered" evidence="1">
    <location>
        <begin position="318"/>
        <end position="345"/>
    </location>
</feature>
<organism evidence="4 5">
    <name type="scientific">Bodo saltans</name>
    <name type="common">Flagellated protozoan</name>
    <dbReference type="NCBI Taxonomy" id="75058"/>
    <lineage>
        <taxon>Eukaryota</taxon>
        <taxon>Discoba</taxon>
        <taxon>Euglenozoa</taxon>
        <taxon>Kinetoplastea</taxon>
        <taxon>Metakinetoplastina</taxon>
        <taxon>Eubodonida</taxon>
        <taxon>Bodonidae</taxon>
        <taxon>Bodo</taxon>
    </lineage>
</organism>
<proteinExistence type="predicted"/>
<feature type="region of interest" description="Disordered" evidence="1">
    <location>
        <begin position="181"/>
        <end position="255"/>
    </location>
</feature>
<keyword evidence="2" id="KW-0812">Transmembrane</keyword>
<protein>
    <submittedName>
        <fullName evidence="4">cAMP-dependent protein kinase, putative</fullName>
    </submittedName>
</protein>
<feature type="transmembrane region" description="Helical" evidence="2">
    <location>
        <begin position="478"/>
        <end position="495"/>
    </location>
</feature>
<feature type="domain" description="Cyclic nucleotide-binding" evidence="3">
    <location>
        <begin position="522"/>
        <end position="617"/>
    </location>
</feature>
<name>A0A0S4IY05_BODSA</name>
<evidence type="ECO:0000313" key="5">
    <source>
        <dbReference type="Proteomes" id="UP000051952"/>
    </source>
</evidence>
<evidence type="ECO:0000256" key="2">
    <source>
        <dbReference type="SAM" id="Phobius"/>
    </source>
</evidence>
<feature type="compositionally biased region" description="Basic and acidic residues" evidence="1">
    <location>
        <begin position="324"/>
        <end position="337"/>
    </location>
</feature>
<keyword evidence="5" id="KW-1185">Reference proteome</keyword>
<evidence type="ECO:0000256" key="1">
    <source>
        <dbReference type="SAM" id="MobiDB-lite"/>
    </source>
</evidence>
<dbReference type="CDD" id="cd00038">
    <property type="entry name" value="CAP_ED"/>
    <property type="match status" value="1"/>
</dbReference>
<dbReference type="VEuPathDB" id="TriTrypDB:BSAL_80060"/>
<dbReference type="PROSITE" id="PS50042">
    <property type="entry name" value="CNMP_BINDING_3"/>
    <property type="match status" value="1"/>
</dbReference>
<keyword evidence="2" id="KW-0472">Membrane</keyword>
<gene>
    <name evidence="4" type="ORF">BSAL_80060</name>
</gene>
<keyword evidence="4" id="KW-0418">Kinase</keyword>
<feature type="compositionally biased region" description="Polar residues" evidence="1">
    <location>
        <begin position="1"/>
        <end position="10"/>
    </location>
</feature>
<evidence type="ECO:0000313" key="4">
    <source>
        <dbReference type="EMBL" id="CUG48377.1"/>
    </source>
</evidence>
<keyword evidence="4" id="KW-0808">Transferase</keyword>
<dbReference type="EMBL" id="CYKH01000834">
    <property type="protein sequence ID" value="CUG48377.1"/>
    <property type="molecule type" value="Genomic_DNA"/>
</dbReference>
<feature type="compositionally biased region" description="Low complexity" evidence="1">
    <location>
        <begin position="194"/>
        <end position="204"/>
    </location>
</feature>
<dbReference type="InterPro" id="IPR000595">
    <property type="entry name" value="cNMP-bd_dom"/>
</dbReference>
<dbReference type="Proteomes" id="UP000051952">
    <property type="component" value="Unassembled WGS sequence"/>
</dbReference>
<feature type="region of interest" description="Disordered" evidence="1">
    <location>
        <begin position="1"/>
        <end position="138"/>
    </location>
</feature>
<accession>A0A0S4IY05</accession>
<feature type="compositionally biased region" description="Low complexity" evidence="1">
    <location>
        <begin position="29"/>
        <end position="44"/>
    </location>
</feature>
<feature type="compositionally biased region" description="Polar residues" evidence="1">
    <location>
        <begin position="95"/>
        <end position="104"/>
    </location>
</feature>
<keyword evidence="2" id="KW-1133">Transmembrane helix</keyword>
<dbReference type="Gene3D" id="2.60.120.10">
    <property type="entry name" value="Jelly Rolls"/>
    <property type="match status" value="1"/>
</dbReference>
<evidence type="ECO:0000259" key="3">
    <source>
        <dbReference type="PROSITE" id="PS50042"/>
    </source>
</evidence>
<feature type="compositionally biased region" description="Low complexity" evidence="1">
    <location>
        <begin position="77"/>
        <end position="94"/>
    </location>
</feature>